<dbReference type="Gene3D" id="2.60.40.3440">
    <property type="match status" value="3"/>
</dbReference>
<keyword evidence="1" id="KW-0732">Signal</keyword>
<protein>
    <recommendedName>
        <fullName evidence="7">Cadherin domain-containing protein</fullName>
    </recommendedName>
</protein>
<gene>
    <name evidence="5" type="ORF">XM47_02675</name>
</gene>
<evidence type="ECO:0000313" key="5">
    <source>
        <dbReference type="EMBL" id="KMT66465.1"/>
    </source>
</evidence>
<feature type="domain" description="RapA2 cadherin-like" evidence="4">
    <location>
        <begin position="935"/>
        <end position="1000"/>
    </location>
</feature>
<dbReference type="Pfam" id="PF17963">
    <property type="entry name" value="Big_9"/>
    <property type="match status" value="6"/>
</dbReference>
<organism evidence="5 6">
    <name type="scientific">Catenovulum maritimum</name>
    <dbReference type="NCBI Taxonomy" id="1513271"/>
    <lineage>
        <taxon>Bacteria</taxon>
        <taxon>Pseudomonadati</taxon>
        <taxon>Pseudomonadota</taxon>
        <taxon>Gammaproteobacteria</taxon>
        <taxon>Alteromonadales</taxon>
        <taxon>Alteromonadaceae</taxon>
        <taxon>Catenovulum</taxon>
    </lineage>
</organism>
<evidence type="ECO:0000256" key="2">
    <source>
        <dbReference type="SAM" id="MobiDB-lite"/>
    </source>
</evidence>
<dbReference type="RefSeq" id="WP_048689301.1">
    <property type="nucleotide sequence ID" value="NZ_KQ130483.1"/>
</dbReference>
<dbReference type="NCBIfam" id="NF012211">
    <property type="entry name" value="tand_rpt_95"/>
    <property type="match status" value="6"/>
</dbReference>
<proteinExistence type="predicted"/>
<comment type="caution">
    <text evidence="5">The sequence shown here is derived from an EMBL/GenBank/DDBJ whole genome shotgun (WGS) entry which is preliminary data.</text>
</comment>
<evidence type="ECO:0000259" key="3">
    <source>
        <dbReference type="Pfam" id="PF13205"/>
    </source>
</evidence>
<dbReference type="Pfam" id="PF17803">
    <property type="entry name" value="Cadherin_4"/>
    <property type="match status" value="1"/>
</dbReference>
<dbReference type="Proteomes" id="UP000037600">
    <property type="component" value="Unassembled WGS sequence"/>
</dbReference>
<feature type="domain" description="SbsA Ig-like" evidence="3">
    <location>
        <begin position="1526"/>
        <end position="1629"/>
    </location>
</feature>
<dbReference type="SUPFAM" id="SSF50978">
    <property type="entry name" value="WD40 repeat-like"/>
    <property type="match status" value="1"/>
</dbReference>
<keyword evidence="6" id="KW-1185">Reference proteome</keyword>
<feature type="compositionally biased region" description="Polar residues" evidence="2">
    <location>
        <begin position="1527"/>
        <end position="1538"/>
    </location>
</feature>
<name>A0A0J8GUL0_9ALTE</name>
<dbReference type="Gene3D" id="2.60.40.1220">
    <property type="match status" value="1"/>
</dbReference>
<dbReference type="InterPro" id="IPR032812">
    <property type="entry name" value="SbsA_Ig"/>
</dbReference>
<dbReference type="PATRIC" id="fig|1513271.3.peg.562"/>
<feature type="region of interest" description="Disordered" evidence="2">
    <location>
        <begin position="1501"/>
        <end position="1538"/>
    </location>
</feature>
<dbReference type="InterPro" id="IPR014755">
    <property type="entry name" value="Cu-Rt/internalin_Ig-like"/>
</dbReference>
<dbReference type="EMBL" id="LAZL01000003">
    <property type="protein sequence ID" value="KMT66465.1"/>
    <property type="molecule type" value="Genomic_DNA"/>
</dbReference>
<evidence type="ECO:0000313" key="6">
    <source>
        <dbReference type="Proteomes" id="UP000037600"/>
    </source>
</evidence>
<dbReference type="OrthoDB" id="5242130at2"/>
<dbReference type="Gene3D" id="2.60.40.2810">
    <property type="match status" value="2"/>
</dbReference>
<dbReference type="InterPro" id="IPR013211">
    <property type="entry name" value="LVIVD"/>
</dbReference>
<evidence type="ECO:0000259" key="4">
    <source>
        <dbReference type="Pfam" id="PF17803"/>
    </source>
</evidence>
<dbReference type="Pfam" id="PF13205">
    <property type="entry name" value="Big_5"/>
    <property type="match status" value="1"/>
</dbReference>
<sequence length="1638" mass="177080">MLKFLKIFILPLVGISAVSCGDSNQSPDDKVAFSNTNINQLDVSEKKFPSIFSRNIQTETPQLARKFSATANIISPTTDFTKITNSDWTTTFSHLASDISGNFYTRFNLTTEVSNTEPLTDIYLSFSNSDIALKVCSPCVSPYDYTVTGVNPLDFQLSDGALTLELWGQAENDDESTIRLLGSQTFNWNKQNITLASEYKNNKISLTWTQPTDAHTRYNIYLENLVSGNKNQRLSYVGNAFETDYDLADGALSIQVTGIDAHGESAFSNIINLNNTAPVATTDTFEAIEDTNLTNQNILANDFDIDQHSLTVATQSIGTFSTDKNGQISIDISGNITYLAAQNFNGIDSFSYTLVDQLGLESQGLINFIVSNVNDAPITLNDLITLDTDSIFISYADLFSNDLDLENSPLTIASFSAPLNGSLTPTTGGFNYQTNTGFVGIDTFTYSAKDADGALSNTSQVFLKVGSTDNTLLAVDDNFTLNEDSFIQANLIANDLFESDIAIEINFIQAVSHGVLILGDNGSITYTPNANFTGSDSFVYQIEQGGQTAQALVKLSVNNINDAPQTIADVYTVDSGNILVVNSMLGVLANDTDLESTSLTAQLGSKTPSSGSLDFSQDGSFTYQASSDFVGTIVFSYLAQDQDGAETEQDVMINVLAANKVPVANNSTQTIDEDFVLTAPFTALASDPESSPLTFKISVQPTNGSVEITDSAIIYTPNANFNGQDSYSFIANDGKDDSNEAKITILVNSVNDSPVKVSDVPLEVSEGAILNIPDLTQIINDPDQDTLVFSHIQNDITLGTVELIDNQVNYTPPSSLSVDTVDSFTIAANDNLGGLVSFTFNVNVKAVNDKPQIQDAEFNITEDTSLVITLDDISSDEETSSSELIYKVESVSSGHPIDEITLISGNTLTYTPKLNDTQGDILNLSVNDGEFTVTANITININPVNDAPVTQDASFNIIATDQVKIDLSEYVTDVDSDSFSFQIVDNGRTEGEIGTASLSGNILTYNASAITDNQTDSIVFIALDDNQLPSNQSSLVINVAPETLPRLISSSSLALENASKVILDGDFAYVASNQFISVYNISDKTAPQHIIDYQAKNEILDLEIGTNLLFLALGTHGVEILDITTPSQVNLKQAFGTEGKALDIAMQGEVMYLAVDDAGLAIYYIGKASETPVKLDSSSLFANFNQVYSVSYNLKYLVLATGSELIIIDQNDLLNTDNSLKYSNYQVPSGTTSISLYDDKLHYSCSACGYVILDISQSNINQITQLSSTTSVSTNQIYQTLDKSFLIDVMNNNSVKITDLSSLQITPVDLNINEVTGISADTSYIYTVSKQTGQFNIIKYRNLDKVIIPDTSDMTDGTTGFESQFNMSYTNWLDNNKLTQGALFNIAAIVNFNNLVSNTAMPVKVDFKINDESVYTDSNWPYHAVLTAPVSASMNMLISVEYKGFTHNYSLPNITLEVDSDSDGINDLAETQIYSSNTELIDSDADGLSDTIERLIKTSINAPDTDSDDINDGDEYLAGTDPKNDDTTAASLTGTSPSDNQFEVCELTNIFVNYNEAVKVADIANNLIKVTDSQLNAVTGTLEQSTDKMSFTFTPSSSLMQNESYTVSVSAVKDLAGNQTPGFNLGFTTTASISSACL</sequence>
<evidence type="ECO:0000256" key="1">
    <source>
        <dbReference type="ARBA" id="ARBA00022729"/>
    </source>
</evidence>
<dbReference type="STRING" id="1513271.XM47_02675"/>
<dbReference type="InterPro" id="IPR040853">
    <property type="entry name" value="RapA2_cadherin-like"/>
</dbReference>
<accession>A0A0J8GUL0</accession>
<dbReference type="InterPro" id="IPR036322">
    <property type="entry name" value="WD40_repeat_dom_sf"/>
</dbReference>
<reference evidence="5 6" key="1">
    <citation type="submission" date="2015-04" db="EMBL/GenBank/DDBJ databases">
        <title>Draft Genome Sequence of the Novel Agar-Digesting Marine Bacterium Q1.</title>
        <authorList>
            <person name="Li Y."/>
            <person name="Li D."/>
            <person name="Chen G."/>
            <person name="Du Z."/>
        </authorList>
    </citation>
    <scope>NUCLEOTIDE SEQUENCE [LARGE SCALE GENOMIC DNA]</scope>
    <source>
        <strain evidence="5 6">Q1</strain>
    </source>
</reference>
<dbReference type="Pfam" id="PF08309">
    <property type="entry name" value="LVIVD"/>
    <property type="match status" value="1"/>
</dbReference>
<dbReference type="PROSITE" id="PS51257">
    <property type="entry name" value="PROKAR_LIPOPROTEIN"/>
    <property type="match status" value="1"/>
</dbReference>
<evidence type="ECO:0008006" key="7">
    <source>
        <dbReference type="Google" id="ProtNLM"/>
    </source>
</evidence>
<feature type="compositionally biased region" description="Acidic residues" evidence="2">
    <location>
        <begin position="1505"/>
        <end position="1515"/>
    </location>
</feature>